<keyword evidence="1" id="KW-0560">Oxidoreductase</keyword>
<evidence type="ECO:0000259" key="2">
    <source>
        <dbReference type="Pfam" id="PF02771"/>
    </source>
</evidence>
<gene>
    <name evidence="4" type="ORF">GA0070215_11854</name>
</gene>
<dbReference type="InterPro" id="IPR046373">
    <property type="entry name" value="Acyl-CoA_Oxase/DH_mid-dom_sf"/>
</dbReference>
<dbReference type="InterPro" id="IPR013786">
    <property type="entry name" value="AcylCoA_DH/ox_N"/>
</dbReference>
<dbReference type="InterPro" id="IPR037069">
    <property type="entry name" value="AcylCoA_DH/ox_N_sf"/>
</dbReference>
<dbReference type="SUPFAM" id="SSF56645">
    <property type="entry name" value="Acyl-CoA dehydrogenase NM domain-like"/>
    <property type="match status" value="1"/>
</dbReference>
<dbReference type="Pfam" id="PF02771">
    <property type="entry name" value="Acyl-CoA_dh_N"/>
    <property type="match status" value="1"/>
</dbReference>
<dbReference type="InterPro" id="IPR009100">
    <property type="entry name" value="AcylCoA_DH/oxidase_NM_dom_sf"/>
</dbReference>
<dbReference type="Proteomes" id="UP000198551">
    <property type="component" value="Unassembled WGS sequence"/>
</dbReference>
<sequence length="386" mass="40855">MTAAAGYAPAVETVAEVAAEHARQADEDAAFPTEALAAMRRTGLLGLLVPATEGGTGGTLPDLVDATLALGRVDMSVAMVFAMHCQQVAAITAYGGEKLRAEVLPAVARGERYLGSVTTEAGKGGHLLTAESALEHDGEMLRVDRQAPIVTGGPYADAFLITTRAPGAGSAAQVDLVYADRDQVEIEVTGGWRPLGMRATHSVPMRLRGAVPQWQVVGEHGGFREIATRVFAPLAHVGWSAAWIGAAAGAYARVLRHARSEAGRRQFAPSSELVLLRLAGIRTRLDAAHALLRHTVSVVTDAPDMSAAPVQLLLNTLKIRAAEESFAAADELVELTGLRHGYLTDSPLTLERTFRDLRSASLNYANDRLRLANGALSLRDPGVRLV</sequence>
<dbReference type="AlphaFoldDB" id="A0A1C4ZJX1"/>
<evidence type="ECO:0000259" key="3">
    <source>
        <dbReference type="Pfam" id="PF08028"/>
    </source>
</evidence>
<feature type="domain" description="Acyl-CoA dehydrogenase C-terminal" evidence="3">
    <location>
        <begin position="239"/>
        <end position="360"/>
    </location>
</feature>
<dbReference type="SUPFAM" id="SSF47203">
    <property type="entry name" value="Acyl-CoA dehydrogenase C-terminal domain-like"/>
    <property type="match status" value="1"/>
</dbReference>
<accession>A0A1C4ZJX1</accession>
<dbReference type="PANTHER" id="PTHR43884:SF12">
    <property type="entry name" value="ISOVALERYL-COA DEHYDROGENASE, MITOCHONDRIAL-RELATED"/>
    <property type="match status" value="1"/>
</dbReference>
<dbReference type="GO" id="GO:0050660">
    <property type="term" value="F:flavin adenine dinucleotide binding"/>
    <property type="evidence" value="ECO:0007669"/>
    <property type="project" value="InterPro"/>
</dbReference>
<evidence type="ECO:0000256" key="1">
    <source>
        <dbReference type="ARBA" id="ARBA00023002"/>
    </source>
</evidence>
<dbReference type="PIRSF" id="PIRSF016578">
    <property type="entry name" value="HsaA"/>
    <property type="match status" value="1"/>
</dbReference>
<evidence type="ECO:0000313" key="4">
    <source>
        <dbReference type="EMBL" id="SCF33377.1"/>
    </source>
</evidence>
<dbReference type="Gene3D" id="1.10.540.10">
    <property type="entry name" value="Acyl-CoA dehydrogenase/oxidase, N-terminal domain"/>
    <property type="match status" value="1"/>
</dbReference>
<dbReference type="Gene3D" id="1.20.140.10">
    <property type="entry name" value="Butyryl-CoA Dehydrogenase, subunit A, domain 3"/>
    <property type="match status" value="1"/>
</dbReference>
<protein>
    <submittedName>
        <fullName evidence="4">Acyl-CoA dehydrogenase</fullName>
    </submittedName>
</protein>
<organism evidence="4 5">
    <name type="scientific">Micromonospora marina</name>
    <dbReference type="NCBI Taxonomy" id="307120"/>
    <lineage>
        <taxon>Bacteria</taxon>
        <taxon>Bacillati</taxon>
        <taxon>Actinomycetota</taxon>
        <taxon>Actinomycetes</taxon>
        <taxon>Micromonosporales</taxon>
        <taxon>Micromonosporaceae</taxon>
        <taxon>Micromonospora</taxon>
    </lineage>
</organism>
<dbReference type="PANTHER" id="PTHR43884">
    <property type="entry name" value="ACYL-COA DEHYDROGENASE"/>
    <property type="match status" value="1"/>
</dbReference>
<dbReference type="Gene3D" id="2.40.110.10">
    <property type="entry name" value="Butyryl-CoA Dehydrogenase, subunit A, domain 2"/>
    <property type="match status" value="1"/>
</dbReference>
<proteinExistence type="predicted"/>
<keyword evidence="5" id="KW-1185">Reference proteome</keyword>
<evidence type="ECO:0000313" key="5">
    <source>
        <dbReference type="Proteomes" id="UP000198551"/>
    </source>
</evidence>
<feature type="domain" description="Acyl-CoA dehydrogenase/oxidase N-terminal" evidence="2">
    <location>
        <begin position="12"/>
        <end position="111"/>
    </location>
</feature>
<dbReference type="GO" id="GO:0003995">
    <property type="term" value="F:acyl-CoA dehydrogenase activity"/>
    <property type="evidence" value="ECO:0007669"/>
    <property type="project" value="TreeGrafter"/>
</dbReference>
<dbReference type="InterPro" id="IPR013107">
    <property type="entry name" value="Acyl-CoA_DH_C"/>
</dbReference>
<dbReference type="RefSeq" id="WP_091048374.1">
    <property type="nucleotide sequence ID" value="NZ_FMCV01000018.1"/>
</dbReference>
<name>A0A1C4ZJX1_9ACTN</name>
<reference evidence="5" key="1">
    <citation type="submission" date="2016-06" db="EMBL/GenBank/DDBJ databases">
        <authorList>
            <person name="Varghese N."/>
        </authorList>
    </citation>
    <scope>NUCLEOTIDE SEQUENCE [LARGE SCALE GENOMIC DNA]</scope>
    <source>
        <strain evidence="5">DSM 45555</strain>
    </source>
</reference>
<dbReference type="InterPro" id="IPR036250">
    <property type="entry name" value="AcylCo_DH-like_C"/>
</dbReference>
<dbReference type="EMBL" id="FMCV01000018">
    <property type="protein sequence ID" value="SCF33377.1"/>
    <property type="molecule type" value="Genomic_DNA"/>
</dbReference>
<dbReference type="Pfam" id="PF08028">
    <property type="entry name" value="Acyl-CoA_dh_2"/>
    <property type="match status" value="1"/>
</dbReference>